<sequence length="101" mass="11787">MQELPLRCKSCKALISLEDVTEIGIYKIPAYRGTAFIRYICPYCRDFGEATFSLEKMNDIAKMITRKHGKERPRGQITIDEVIDFHKELEKLRNADFLKES</sequence>
<name>A0ABZ2YDN1_9BACT</name>
<accession>A0ABZ2YDN1</accession>
<evidence type="ECO:0000313" key="2">
    <source>
        <dbReference type="Proteomes" id="UP001461341"/>
    </source>
</evidence>
<reference evidence="1 2" key="1">
    <citation type="submission" date="2023-03" db="EMBL/GenBank/DDBJ databases">
        <title>Novel Species.</title>
        <authorList>
            <person name="Ma S."/>
        </authorList>
    </citation>
    <scope>NUCLEOTIDE SEQUENCE [LARGE SCALE GENOMIC DNA]</scope>
    <source>
        <strain evidence="1 2">B11</strain>
    </source>
</reference>
<organism evidence="1 2">
    <name type="scientific">Thermatribacter velox</name>
    <dbReference type="NCBI Taxonomy" id="3039681"/>
    <lineage>
        <taxon>Bacteria</taxon>
        <taxon>Pseudomonadati</taxon>
        <taxon>Atribacterota</taxon>
        <taxon>Atribacteria</taxon>
        <taxon>Atribacterales</taxon>
        <taxon>Thermatribacteraceae</taxon>
        <taxon>Thermatribacter</taxon>
    </lineage>
</organism>
<dbReference type="Proteomes" id="UP001461341">
    <property type="component" value="Chromosome"/>
</dbReference>
<keyword evidence="2" id="KW-1185">Reference proteome</keyword>
<protein>
    <recommendedName>
        <fullName evidence="3">YgiT-type zinc finger protein</fullName>
    </recommendedName>
</protein>
<evidence type="ECO:0000313" key="1">
    <source>
        <dbReference type="EMBL" id="WZL77099.1"/>
    </source>
</evidence>
<dbReference type="EMBL" id="CP121689">
    <property type="protein sequence ID" value="WZL77099.1"/>
    <property type="molecule type" value="Genomic_DNA"/>
</dbReference>
<evidence type="ECO:0008006" key="3">
    <source>
        <dbReference type="Google" id="ProtNLM"/>
    </source>
</evidence>
<gene>
    <name evidence="1" type="ORF">QBE54_05130</name>
</gene>
<dbReference type="RefSeq" id="WP_369019265.1">
    <property type="nucleotide sequence ID" value="NZ_CP121689.1"/>
</dbReference>
<proteinExistence type="predicted"/>